<name>A0A139I0I2_9PEZI</name>
<reference evidence="2 3" key="1">
    <citation type="submission" date="2015-07" db="EMBL/GenBank/DDBJ databases">
        <title>Comparative genomics of the Sigatoka disease complex on banana suggests a link between parallel evolutionary changes in Pseudocercospora fijiensis and Pseudocercospora eumusae and increased virulence on the banana host.</title>
        <authorList>
            <person name="Chang T.-C."/>
            <person name="Salvucci A."/>
            <person name="Crous P.W."/>
            <person name="Stergiopoulos I."/>
        </authorList>
    </citation>
    <scope>NUCLEOTIDE SEQUENCE [LARGE SCALE GENOMIC DNA]</scope>
    <source>
        <strain evidence="2 3">CBS 116634</strain>
    </source>
</reference>
<dbReference type="OrthoDB" id="2441642at2759"/>
<accession>A0A139I0I2</accession>
<gene>
    <name evidence="2" type="ORF">AC579_8698</name>
</gene>
<evidence type="ECO:0000256" key="1">
    <source>
        <dbReference type="SAM" id="MobiDB-lite"/>
    </source>
</evidence>
<evidence type="ECO:0000313" key="3">
    <source>
        <dbReference type="Proteomes" id="UP000073492"/>
    </source>
</evidence>
<dbReference type="EMBL" id="LFZO01000478">
    <property type="protein sequence ID" value="KXT08198.1"/>
    <property type="molecule type" value="Genomic_DNA"/>
</dbReference>
<dbReference type="AlphaFoldDB" id="A0A139I0I2"/>
<dbReference type="Proteomes" id="UP000073492">
    <property type="component" value="Unassembled WGS sequence"/>
</dbReference>
<protein>
    <submittedName>
        <fullName evidence="2">Uncharacterized protein</fullName>
    </submittedName>
</protein>
<keyword evidence="3" id="KW-1185">Reference proteome</keyword>
<organism evidence="2 3">
    <name type="scientific">Pseudocercospora musae</name>
    <dbReference type="NCBI Taxonomy" id="113226"/>
    <lineage>
        <taxon>Eukaryota</taxon>
        <taxon>Fungi</taxon>
        <taxon>Dikarya</taxon>
        <taxon>Ascomycota</taxon>
        <taxon>Pezizomycotina</taxon>
        <taxon>Dothideomycetes</taxon>
        <taxon>Dothideomycetidae</taxon>
        <taxon>Mycosphaerellales</taxon>
        <taxon>Mycosphaerellaceae</taxon>
        <taxon>Pseudocercospora</taxon>
    </lineage>
</organism>
<comment type="caution">
    <text evidence="2">The sequence shown here is derived from an EMBL/GenBank/DDBJ whole genome shotgun (WGS) entry which is preliminary data.</text>
</comment>
<evidence type="ECO:0000313" key="2">
    <source>
        <dbReference type="EMBL" id="KXT08198.1"/>
    </source>
</evidence>
<proteinExistence type="predicted"/>
<feature type="region of interest" description="Disordered" evidence="1">
    <location>
        <begin position="1"/>
        <end position="27"/>
    </location>
</feature>
<sequence length="67" mass="7287">MPRNGMQGTGMTAQPPATMLLSPADPECSLDSELQSSRFQNTGFDVTGRHTLVRTLFGKLRSLHIAL</sequence>